<name>A0A1Z1MA67_RHOCN</name>
<dbReference type="RefSeq" id="YP_009394082.1">
    <property type="nucleotide sequence ID" value="NC_035271.1"/>
</dbReference>
<dbReference type="PANTHER" id="PTHR34675:SF1">
    <property type="entry name" value="PROTEIN TRIGALACTOSYLDIACYLGLYCEROL 2, CHLOROPLASTIC"/>
    <property type="match status" value="1"/>
</dbReference>
<keyword evidence="1" id="KW-1133">Transmembrane helix</keyword>
<dbReference type="InterPro" id="IPR003399">
    <property type="entry name" value="Mce/MlaD"/>
</dbReference>
<geneLocation type="chloroplast" evidence="3"/>
<gene>
    <name evidence="3" type="primary">ycf22</name>
</gene>
<protein>
    <recommendedName>
        <fullName evidence="2">Mce/MlaD domain-containing protein</fullName>
    </recommendedName>
</protein>
<proteinExistence type="predicted"/>
<evidence type="ECO:0000256" key="1">
    <source>
        <dbReference type="SAM" id="Phobius"/>
    </source>
</evidence>
<evidence type="ECO:0000313" key="3">
    <source>
        <dbReference type="EMBL" id="ARW62644.1"/>
    </source>
</evidence>
<dbReference type="AlphaFoldDB" id="A0A1Z1MA67"/>
<accession>A0A1Z1MA67</accession>
<organism evidence="3">
    <name type="scientific">Rhodomela confervoides</name>
    <name type="common">Red alga</name>
    <dbReference type="NCBI Taxonomy" id="35163"/>
    <lineage>
        <taxon>Eukaryota</taxon>
        <taxon>Rhodophyta</taxon>
        <taxon>Florideophyceae</taxon>
        <taxon>Rhodymeniophycidae</taxon>
        <taxon>Ceramiales</taxon>
        <taxon>Rhodomelaceae</taxon>
        <taxon>Rhodomela</taxon>
    </lineage>
</organism>
<sequence length="222" mass="25850">MSNISDYRSNDFIKYIKTSLSILIFISFLFIFIFSFVDFKKKSGYELFVEFNDAYGLKNGTNVNLRGVKVGQVHRISIQYNKVIVLLRINSLKILIPKNSVVEANQIGLFNDIVIDITPIDYIDYRDANYLNLRSQKCLISQFICPNFYIKGYKGMNYDDLVRATTRISQRFDDPHFFSLFYLFLHNGINISDEIINLINDSSHLLYLLSECIPIILLKYVS</sequence>
<dbReference type="EMBL" id="MF101424">
    <property type="protein sequence ID" value="ARW62644.1"/>
    <property type="molecule type" value="Genomic_DNA"/>
</dbReference>
<evidence type="ECO:0000259" key="2">
    <source>
        <dbReference type="Pfam" id="PF02470"/>
    </source>
</evidence>
<keyword evidence="3" id="KW-0150">Chloroplast</keyword>
<dbReference type="InterPro" id="IPR039342">
    <property type="entry name" value="TGD2-like"/>
</dbReference>
<dbReference type="GeneID" id="33355885"/>
<feature type="transmembrane region" description="Helical" evidence="1">
    <location>
        <begin position="20"/>
        <end position="37"/>
    </location>
</feature>
<dbReference type="PANTHER" id="PTHR34675">
    <property type="entry name" value="PROTEIN TRIGALACTOSYLDIACYLGLYCEROL 2, CHLOROPLASTIC"/>
    <property type="match status" value="1"/>
</dbReference>
<keyword evidence="3" id="KW-0934">Plastid</keyword>
<feature type="domain" description="Mce/MlaD" evidence="2">
    <location>
        <begin position="44"/>
        <end position="119"/>
    </location>
</feature>
<reference evidence="3" key="1">
    <citation type="journal article" date="2017" name="J. Phycol.">
        <title>Analysis of chloroplast genomes and a supermatrix inform reclassification of the Rhodomelaceae (Rhodophyta).</title>
        <authorList>
            <person name="Diaz-Tapia P."/>
            <person name="Maggs C.A."/>
            <person name="West J.A."/>
            <person name="Verbruggen H."/>
        </authorList>
    </citation>
    <scope>NUCLEOTIDE SEQUENCE</scope>
    <source>
        <strain evidence="3">PD508</strain>
    </source>
</reference>
<keyword evidence="1" id="KW-0812">Transmembrane</keyword>
<keyword evidence="1" id="KW-0472">Membrane</keyword>
<dbReference type="Pfam" id="PF02470">
    <property type="entry name" value="MlaD"/>
    <property type="match status" value="1"/>
</dbReference>